<comment type="caution">
    <text evidence="2">The sequence shown here is derived from an EMBL/GenBank/DDBJ whole genome shotgun (WGS) entry which is preliminary data.</text>
</comment>
<dbReference type="PROSITE" id="PS51257">
    <property type="entry name" value="PROKAR_LIPOPROTEIN"/>
    <property type="match status" value="1"/>
</dbReference>
<evidence type="ECO:0000256" key="1">
    <source>
        <dbReference type="SAM" id="SignalP"/>
    </source>
</evidence>
<protein>
    <recommendedName>
        <fullName evidence="4">Lipoprotein</fullName>
    </recommendedName>
</protein>
<dbReference type="EMBL" id="WHUV01000004">
    <property type="protein sequence ID" value="MQA56305.1"/>
    <property type="molecule type" value="Genomic_DNA"/>
</dbReference>
<sequence>MSSLLRATLIVLALLGTAACTSKPMYTPNRIIPATIQTNHEQVKQAILKNLVARQWTVRQIGPELIQADITVREQFYAKIDIQYSANHYKIVYRDSRALDYQDGKIHKNYIRWVRLLDKGILRDLRDGQNQRTAQQLSDSAKASPAAQ</sequence>
<proteinExistence type="predicted"/>
<feature type="signal peptide" evidence="1">
    <location>
        <begin position="1"/>
        <end position="18"/>
    </location>
</feature>
<reference evidence="2 3" key="1">
    <citation type="submission" date="2019-10" db="EMBL/GenBank/DDBJ databases">
        <title>Pseudomonas dajingensis sp. nov., isolated from the profound head ulcers of farmed Murray cod (Maccullochella peelii peelii).</title>
        <authorList>
            <person name="Liu Y."/>
        </authorList>
    </citation>
    <scope>NUCLEOTIDE SEQUENCE [LARGE SCALE GENOMIC DNA]</scope>
    <source>
        <strain evidence="2 3">MC042</strain>
    </source>
</reference>
<evidence type="ECO:0008006" key="4">
    <source>
        <dbReference type="Google" id="ProtNLM"/>
    </source>
</evidence>
<evidence type="ECO:0000313" key="3">
    <source>
        <dbReference type="Proteomes" id="UP000486534"/>
    </source>
</evidence>
<keyword evidence="1" id="KW-0732">Signal</keyword>
<organism evidence="2 3">
    <name type="scientific">Pseudomonas piscis</name>
    <dbReference type="NCBI Taxonomy" id="2614538"/>
    <lineage>
        <taxon>Bacteria</taxon>
        <taxon>Pseudomonadati</taxon>
        <taxon>Pseudomonadota</taxon>
        <taxon>Gammaproteobacteria</taxon>
        <taxon>Pseudomonadales</taxon>
        <taxon>Pseudomonadaceae</taxon>
        <taxon>Pseudomonas</taxon>
    </lineage>
</organism>
<feature type="chain" id="PRO_5030595141" description="Lipoprotein" evidence="1">
    <location>
        <begin position="19"/>
        <end position="148"/>
    </location>
</feature>
<accession>A0A7X1PSB5</accession>
<name>A0A7X1PSB5_9PSED</name>
<dbReference type="RefSeq" id="WP_152899061.1">
    <property type="nucleotide sequence ID" value="NZ_WHUV01000004.1"/>
</dbReference>
<dbReference type="AlphaFoldDB" id="A0A7X1PSB5"/>
<evidence type="ECO:0000313" key="2">
    <source>
        <dbReference type="EMBL" id="MQA56305.1"/>
    </source>
</evidence>
<gene>
    <name evidence="2" type="ORF">GDH07_23565</name>
</gene>
<dbReference type="Proteomes" id="UP000486534">
    <property type="component" value="Unassembled WGS sequence"/>
</dbReference>